<feature type="domain" description="Rhodanese" evidence="1">
    <location>
        <begin position="28"/>
        <end position="125"/>
    </location>
</feature>
<reference evidence="2 3" key="1">
    <citation type="submission" date="2019-03" db="EMBL/GenBank/DDBJ databases">
        <title>Genomic Encyclopedia of Type Strains, Phase III (KMG-III): the genomes of soil and plant-associated and newly described type strains.</title>
        <authorList>
            <person name="Whitman W."/>
        </authorList>
    </citation>
    <scope>NUCLEOTIDE SEQUENCE [LARGE SCALE GENOMIC DNA]</scope>
    <source>
        <strain evidence="2 3">CGMCC 1.7002</strain>
    </source>
</reference>
<evidence type="ECO:0000259" key="1">
    <source>
        <dbReference type="PROSITE" id="PS50206"/>
    </source>
</evidence>
<dbReference type="SUPFAM" id="SSF52821">
    <property type="entry name" value="Rhodanese/Cell cycle control phosphatase"/>
    <property type="match status" value="1"/>
</dbReference>
<dbReference type="SMART" id="SM00450">
    <property type="entry name" value="RHOD"/>
    <property type="match status" value="1"/>
</dbReference>
<name>A0A4R6VQ75_9HYPH</name>
<evidence type="ECO:0000313" key="3">
    <source>
        <dbReference type="Proteomes" id="UP000295391"/>
    </source>
</evidence>
<dbReference type="Pfam" id="PF00581">
    <property type="entry name" value="Rhodanese"/>
    <property type="match status" value="1"/>
</dbReference>
<dbReference type="OrthoDB" id="9807812at2"/>
<dbReference type="Proteomes" id="UP000295391">
    <property type="component" value="Unassembled WGS sequence"/>
</dbReference>
<dbReference type="AlphaFoldDB" id="A0A4R6VQ75"/>
<protein>
    <submittedName>
        <fullName evidence="2">Rhodanese-related sulfurtransferase</fullName>
    </submittedName>
</protein>
<keyword evidence="2" id="KW-0808">Transferase</keyword>
<keyword evidence="3" id="KW-1185">Reference proteome</keyword>
<dbReference type="PROSITE" id="PS50206">
    <property type="entry name" value="RHODANESE_3"/>
    <property type="match status" value="1"/>
</dbReference>
<dbReference type="InterPro" id="IPR001763">
    <property type="entry name" value="Rhodanese-like_dom"/>
</dbReference>
<dbReference type="GO" id="GO:0004792">
    <property type="term" value="F:thiosulfate-cyanide sulfurtransferase activity"/>
    <property type="evidence" value="ECO:0007669"/>
    <property type="project" value="TreeGrafter"/>
</dbReference>
<gene>
    <name evidence="2" type="ORF">ATL17_2384</name>
</gene>
<dbReference type="PANTHER" id="PTHR44086:SF13">
    <property type="entry name" value="THIOSULFATE SULFURTRANSFERASE PSPE"/>
    <property type="match status" value="1"/>
</dbReference>
<sequence length="130" mass="14089">MRSAMDLVNAATAEIETLSVDAAKAAVDAGDALFVDLRDIRELNREGRIAGAVHVPRGLLEFWIDPTSPYHKPELATNKKLIFFCAAGWRSALATKTVKDMGHTNVAHMEGGFGAWRDAEGEIIAPKDKA</sequence>
<evidence type="ECO:0000313" key="2">
    <source>
        <dbReference type="EMBL" id="TDQ64366.1"/>
    </source>
</evidence>
<dbReference type="Gene3D" id="3.40.250.10">
    <property type="entry name" value="Rhodanese-like domain"/>
    <property type="match status" value="1"/>
</dbReference>
<dbReference type="EMBL" id="SNYR01000002">
    <property type="protein sequence ID" value="TDQ64366.1"/>
    <property type="molecule type" value="Genomic_DNA"/>
</dbReference>
<dbReference type="CDD" id="cd01447">
    <property type="entry name" value="Polysulfide_ST"/>
    <property type="match status" value="1"/>
</dbReference>
<organism evidence="2 3">
    <name type="scientific">Maritalea mobilis</name>
    <dbReference type="NCBI Taxonomy" id="483324"/>
    <lineage>
        <taxon>Bacteria</taxon>
        <taxon>Pseudomonadati</taxon>
        <taxon>Pseudomonadota</taxon>
        <taxon>Alphaproteobacteria</taxon>
        <taxon>Hyphomicrobiales</taxon>
        <taxon>Devosiaceae</taxon>
        <taxon>Maritalea</taxon>
    </lineage>
</organism>
<comment type="caution">
    <text evidence="2">The sequence shown here is derived from an EMBL/GenBank/DDBJ whole genome shotgun (WGS) entry which is preliminary data.</text>
</comment>
<accession>A0A4R6VQ75</accession>
<dbReference type="RefSeq" id="WP_133572977.1">
    <property type="nucleotide sequence ID" value="NZ_SNYR01000002.1"/>
</dbReference>
<dbReference type="InterPro" id="IPR036873">
    <property type="entry name" value="Rhodanese-like_dom_sf"/>
</dbReference>
<dbReference type="PANTHER" id="PTHR44086">
    <property type="entry name" value="THIOSULFATE SULFURTRANSFERASE RDL2, MITOCHONDRIAL-RELATED"/>
    <property type="match status" value="1"/>
</dbReference>
<proteinExistence type="predicted"/>